<feature type="region of interest" description="Disordered" evidence="1">
    <location>
        <begin position="318"/>
        <end position="339"/>
    </location>
</feature>
<dbReference type="InterPro" id="IPR025486">
    <property type="entry name" value="DUF4378"/>
</dbReference>
<evidence type="ECO:0000313" key="4">
    <source>
        <dbReference type="Proteomes" id="UP000245207"/>
    </source>
</evidence>
<comment type="caution">
    <text evidence="3">The sequence shown here is derived from an EMBL/GenBank/DDBJ whole genome shotgun (WGS) entry which is preliminary data.</text>
</comment>
<dbReference type="GO" id="GO:0051513">
    <property type="term" value="P:regulation of monopolar cell growth"/>
    <property type="evidence" value="ECO:0007669"/>
    <property type="project" value="InterPro"/>
</dbReference>
<feature type="region of interest" description="Disordered" evidence="1">
    <location>
        <begin position="233"/>
        <end position="258"/>
    </location>
</feature>
<evidence type="ECO:0000256" key="1">
    <source>
        <dbReference type="SAM" id="MobiDB-lite"/>
    </source>
</evidence>
<dbReference type="STRING" id="35608.A0A2U1ME53"/>
<feature type="domain" description="DUF4378" evidence="2">
    <location>
        <begin position="658"/>
        <end position="805"/>
    </location>
</feature>
<evidence type="ECO:0000313" key="3">
    <source>
        <dbReference type="EMBL" id="PWA59486.1"/>
    </source>
</evidence>
<feature type="region of interest" description="Disordered" evidence="1">
    <location>
        <begin position="560"/>
        <end position="584"/>
    </location>
</feature>
<evidence type="ECO:0000259" key="2">
    <source>
        <dbReference type="Pfam" id="PF14309"/>
    </source>
</evidence>
<dbReference type="PANTHER" id="PTHR31680">
    <property type="entry name" value="LONGIFOLIA PROTEIN"/>
    <property type="match status" value="1"/>
</dbReference>
<dbReference type="Pfam" id="PF14309">
    <property type="entry name" value="DUF4378"/>
    <property type="match status" value="1"/>
</dbReference>
<keyword evidence="4" id="KW-1185">Reference proteome</keyword>
<dbReference type="Proteomes" id="UP000245207">
    <property type="component" value="Unassembled WGS sequence"/>
</dbReference>
<accession>A0A2U1ME53</accession>
<dbReference type="AlphaFoldDB" id="A0A2U1ME53"/>
<sequence>MAAKYLHSLADENLDLRKQIGCMTGVFQVFNRHQMVAGRRIGGYSPRRGRPGSLIFDDGTPERESSVTSQMEKHRISTESSRDSFSSCPASPYSYVDCNTDKRPHAEPKHMKHQNLDLRDVVKDSMYREARGLSHKTIKKETRDNVAAKLRETNWYCDEPRELSRSKSCQYKDGLPLSISKDYPWLSYDGREIDCLSTVKTTTPEQLKELPRLSLDSGERSVRTLNFVSLVPIKPSDSKSNHPSRNPKGNGNNDLIQTRPRSVVAKLMGLETFPDSASIIDKDMGVGSNKSHLTEDVNPSSKPIEVADDCGSIKVPKSTRNTLREPTSPCRKNPDMKPVSKVSIEPAPWKQRDALVSTSSTKIRSPISSVYGEVDKRLKNLEFEQSGKDLRALKQILEAMHAVEARKGTERSSDHEMSPPSRGSDVSRDSESHIVIMKPAKLVGKGSKNNKISTDSITESTRVERRSRQSKPLTDSNKPRKQSNKNQPESRSSNSKRRPSSPQQAQGGRSLKMDTEVNASEYSEESNIRQSSSSTPEKSTLLVKVGEPLTREYPSPVSVLDDSVYMDNSPSPVKRTSDIQKDDKTQNPAVEIFKDRYEATNDILSTTIISADSSQFTREKLKKVEDLVQKLKMINSDHNEAQTDYIASLCEKTNPNDRYISEILLASGLLLRDLGCFNFHSSGHPINPELFLVLEHTRFSNLQKGKFHRKLIFDSVNEILVRKLSSPSKMMQDPRKLLSELCLEIEQQQVHNKSEMCGHEEVDDLKRLLWEDVLKKSENWTYFHDESPVIAVEVERWIFRDLVNEIVMSEVCDGNLGPRYVGKCCK</sequence>
<feature type="region of interest" description="Disordered" evidence="1">
    <location>
        <begin position="405"/>
        <end position="539"/>
    </location>
</feature>
<feature type="compositionally biased region" description="Basic and acidic residues" evidence="1">
    <location>
        <begin position="60"/>
        <end position="82"/>
    </location>
</feature>
<gene>
    <name evidence="3" type="ORF">CTI12_AA391310</name>
</gene>
<feature type="compositionally biased region" description="Polar residues" evidence="1">
    <location>
        <begin position="447"/>
        <end position="460"/>
    </location>
</feature>
<feature type="compositionally biased region" description="Polar residues" evidence="1">
    <location>
        <begin position="241"/>
        <end position="258"/>
    </location>
</feature>
<feature type="compositionally biased region" description="Basic and acidic residues" evidence="1">
    <location>
        <begin position="405"/>
        <end position="417"/>
    </location>
</feature>
<dbReference type="PANTHER" id="PTHR31680:SF13">
    <property type="entry name" value="DUF3741-ASSOCIATED SEQUENCE MOTIF PROTEIN-RELATED"/>
    <property type="match status" value="1"/>
</dbReference>
<name>A0A2U1ME53_ARTAN</name>
<reference evidence="3 4" key="1">
    <citation type="journal article" date="2018" name="Mol. Plant">
        <title>The genome of Artemisia annua provides insight into the evolution of Asteraceae family and artemisinin biosynthesis.</title>
        <authorList>
            <person name="Shen Q."/>
            <person name="Zhang L."/>
            <person name="Liao Z."/>
            <person name="Wang S."/>
            <person name="Yan T."/>
            <person name="Shi P."/>
            <person name="Liu M."/>
            <person name="Fu X."/>
            <person name="Pan Q."/>
            <person name="Wang Y."/>
            <person name="Lv Z."/>
            <person name="Lu X."/>
            <person name="Zhang F."/>
            <person name="Jiang W."/>
            <person name="Ma Y."/>
            <person name="Chen M."/>
            <person name="Hao X."/>
            <person name="Li L."/>
            <person name="Tang Y."/>
            <person name="Lv G."/>
            <person name="Zhou Y."/>
            <person name="Sun X."/>
            <person name="Brodelius P.E."/>
            <person name="Rose J.K.C."/>
            <person name="Tang K."/>
        </authorList>
    </citation>
    <scope>NUCLEOTIDE SEQUENCE [LARGE SCALE GENOMIC DNA]</scope>
    <source>
        <strain evidence="4">cv. Huhao1</strain>
        <tissue evidence="3">Leaf</tissue>
    </source>
</reference>
<dbReference type="OrthoDB" id="769613at2759"/>
<feature type="compositionally biased region" description="Basic and acidic residues" evidence="1">
    <location>
        <begin position="575"/>
        <end position="584"/>
    </location>
</feature>
<proteinExistence type="predicted"/>
<dbReference type="InterPro" id="IPR033334">
    <property type="entry name" value="LNG1/2"/>
</dbReference>
<dbReference type="EMBL" id="PKPP01005612">
    <property type="protein sequence ID" value="PWA59486.1"/>
    <property type="molecule type" value="Genomic_DNA"/>
</dbReference>
<feature type="region of interest" description="Disordered" evidence="1">
    <location>
        <begin position="41"/>
        <end position="85"/>
    </location>
</feature>
<organism evidence="3 4">
    <name type="scientific">Artemisia annua</name>
    <name type="common">Sweet wormwood</name>
    <dbReference type="NCBI Taxonomy" id="35608"/>
    <lineage>
        <taxon>Eukaryota</taxon>
        <taxon>Viridiplantae</taxon>
        <taxon>Streptophyta</taxon>
        <taxon>Embryophyta</taxon>
        <taxon>Tracheophyta</taxon>
        <taxon>Spermatophyta</taxon>
        <taxon>Magnoliopsida</taxon>
        <taxon>eudicotyledons</taxon>
        <taxon>Gunneridae</taxon>
        <taxon>Pentapetalae</taxon>
        <taxon>asterids</taxon>
        <taxon>campanulids</taxon>
        <taxon>Asterales</taxon>
        <taxon>Asteraceae</taxon>
        <taxon>Asteroideae</taxon>
        <taxon>Anthemideae</taxon>
        <taxon>Artemisiinae</taxon>
        <taxon>Artemisia</taxon>
    </lineage>
</organism>
<protein>
    <submittedName>
        <fullName evidence="3">DUF3741-associated sequence motif protein</fullName>
    </submittedName>
</protein>